<feature type="compositionally biased region" description="Low complexity" evidence="2">
    <location>
        <begin position="9"/>
        <end position="23"/>
    </location>
</feature>
<dbReference type="PROSITE" id="PS00062">
    <property type="entry name" value="ALDOKETO_REDUCTASE_2"/>
    <property type="match status" value="1"/>
</dbReference>
<dbReference type="EMBL" id="BONX01000052">
    <property type="protein sequence ID" value="GIH00314.1"/>
    <property type="molecule type" value="Genomic_DNA"/>
</dbReference>
<dbReference type="Pfam" id="PF00248">
    <property type="entry name" value="Aldo_ket_red"/>
    <property type="match status" value="1"/>
</dbReference>
<evidence type="ECO:0000313" key="4">
    <source>
        <dbReference type="EMBL" id="GIH00314.1"/>
    </source>
</evidence>
<keyword evidence="1" id="KW-0560">Oxidoreductase</keyword>
<dbReference type="RefSeq" id="WP_203861639.1">
    <property type="nucleotide sequence ID" value="NZ_BAAAZQ010000022.1"/>
</dbReference>
<keyword evidence="5" id="KW-1185">Reference proteome</keyword>
<protein>
    <submittedName>
        <fullName evidence="4">Aldo/keto reductase</fullName>
    </submittedName>
</protein>
<evidence type="ECO:0000259" key="3">
    <source>
        <dbReference type="Pfam" id="PF00248"/>
    </source>
</evidence>
<dbReference type="PANTHER" id="PTHR43364:SF4">
    <property type="entry name" value="NAD(P)-LINKED OXIDOREDUCTASE SUPERFAMILY PROTEIN"/>
    <property type="match status" value="1"/>
</dbReference>
<reference evidence="4 5" key="1">
    <citation type="submission" date="2021-01" db="EMBL/GenBank/DDBJ databases">
        <title>Whole genome shotgun sequence of Plantactinospora mayteni NBRC 109088.</title>
        <authorList>
            <person name="Komaki H."/>
            <person name="Tamura T."/>
        </authorList>
    </citation>
    <scope>NUCLEOTIDE SEQUENCE [LARGE SCALE GENOMIC DNA]</scope>
    <source>
        <strain evidence="4 5">NBRC 109088</strain>
    </source>
</reference>
<evidence type="ECO:0000313" key="5">
    <source>
        <dbReference type="Proteomes" id="UP000621500"/>
    </source>
</evidence>
<name>A0ABQ4F087_9ACTN</name>
<dbReference type="InterPro" id="IPR018170">
    <property type="entry name" value="Aldo/ket_reductase_CS"/>
</dbReference>
<dbReference type="Proteomes" id="UP000621500">
    <property type="component" value="Unassembled WGS sequence"/>
</dbReference>
<dbReference type="SUPFAM" id="SSF51430">
    <property type="entry name" value="NAD(P)-linked oxidoreductase"/>
    <property type="match status" value="1"/>
</dbReference>
<dbReference type="InterPro" id="IPR020471">
    <property type="entry name" value="AKR"/>
</dbReference>
<sequence length="344" mass="36478">MTSLPPRADQPTSPPDTTSAPSARLPGVDVPLSRLVLGTMTFGDTVDATGAARLLDLALDAGMTGVDTANAYATGVTEDLLGDLLPGRRDRIVLATKAGMPHPDHGDHAPLSAPGLRASLDGSLRRLKVDHVDLFYLHQPDRRTPIRETLGAVADLVTEGKIRALGVSNFAAWQIAEVNHAAEAVGAPRPVVAQQLYNLVARRVEEEYLEFAPIGGLLTMVYNPLAGGLLTGRHHLGEEPSSGRFGDSRLAGMYRQRYWDPQLFEAVTALARVAGESGIGLVELSLRWLLGRDGVDALLLGASNEEQLSANLAAAQAGPLPSDVIDACDAVGTRLRGPMPAYNR</sequence>
<evidence type="ECO:0000256" key="1">
    <source>
        <dbReference type="ARBA" id="ARBA00023002"/>
    </source>
</evidence>
<proteinExistence type="predicted"/>
<dbReference type="InterPro" id="IPR023210">
    <property type="entry name" value="NADP_OxRdtase_dom"/>
</dbReference>
<dbReference type="InterPro" id="IPR036812">
    <property type="entry name" value="NAD(P)_OxRdtase_dom_sf"/>
</dbReference>
<organism evidence="4 5">
    <name type="scientific">Plantactinospora mayteni</name>
    <dbReference type="NCBI Taxonomy" id="566021"/>
    <lineage>
        <taxon>Bacteria</taxon>
        <taxon>Bacillati</taxon>
        <taxon>Actinomycetota</taxon>
        <taxon>Actinomycetes</taxon>
        <taxon>Micromonosporales</taxon>
        <taxon>Micromonosporaceae</taxon>
        <taxon>Plantactinospora</taxon>
    </lineage>
</organism>
<feature type="region of interest" description="Disordered" evidence="2">
    <location>
        <begin position="1"/>
        <end position="26"/>
    </location>
</feature>
<dbReference type="PANTHER" id="PTHR43364">
    <property type="entry name" value="NADH-SPECIFIC METHYLGLYOXAL REDUCTASE-RELATED"/>
    <property type="match status" value="1"/>
</dbReference>
<comment type="caution">
    <text evidence="4">The sequence shown here is derived from an EMBL/GenBank/DDBJ whole genome shotgun (WGS) entry which is preliminary data.</text>
</comment>
<evidence type="ECO:0000256" key="2">
    <source>
        <dbReference type="SAM" id="MobiDB-lite"/>
    </source>
</evidence>
<dbReference type="Gene3D" id="3.20.20.100">
    <property type="entry name" value="NADP-dependent oxidoreductase domain"/>
    <property type="match status" value="1"/>
</dbReference>
<gene>
    <name evidence="4" type="ORF">Pma05_68860</name>
</gene>
<feature type="domain" description="NADP-dependent oxidoreductase" evidence="3">
    <location>
        <begin position="34"/>
        <end position="331"/>
    </location>
</feature>
<accession>A0ABQ4F087</accession>
<dbReference type="PRINTS" id="PR00069">
    <property type="entry name" value="ALDKETRDTASE"/>
</dbReference>
<dbReference type="InterPro" id="IPR050523">
    <property type="entry name" value="AKR_Detox_Biosynth"/>
</dbReference>